<organism evidence="2">
    <name type="scientific">Mammaliicoccus phage MSShimriz1</name>
    <dbReference type="NCBI Taxonomy" id="3230127"/>
    <lineage>
        <taxon>Viruses</taxon>
    </lineage>
</organism>
<protein>
    <submittedName>
        <fullName evidence="2">Uncharacterized protein</fullName>
    </submittedName>
</protein>
<dbReference type="EMBL" id="PP931174">
    <property type="protein sequence ID" value="XCH45030.1"/>
    <property type="molecule type" value="Genomic_DNA"/>
</dbReference>
<evidence type="ECO:0000313" key="2">
    <source>
        <dbReference type="EMBL" id="XCH45030.1"/>
    </source>
</evidence>
<reference evidence="2" key="1">
    <citation type="submission" date="2024-06" db="EMBL/GenBank/DDBJ databases">
        <authorList>
            <person name="Ashkenazi R."/>
            <person name="Lipszyc R.R."/>
            <person name="Braunstein R."/>
            <person name="Yerushalmy O."/>
            <person name="Alkalay-Oren S."/>
            <person name="Coppenhagn-Glazer S."/>
            <person name="Hazan R."/>
        </authorList>
    </citation>
    <scope>NUCLEOTIDE SEQUENCE</scope>
</reference>
<keyword evidence="1" id="KW-0812">Transmembrane</keyword>
<sequence>MLIYSYATFILYEEAVTLAYILLMWYILCIIMVLIYQG</sequence>
<name>A0AAU8GSI5_9VIRU</name>
<feature type="transmembrane region" description="Helical" evidence="1">
    <location>
        <begin position="15"/>
        <end position="36"/>
    </location>
</feature>
<keyword evidence="1" id="KW-1133">Transmembrane helix</keyword>
<proteinExistence type="predicted"/>
<evidence type="ECO:0000256" key="1">
    <source>
        <dbReference type="SAM" id="Phobius"/>
    </source>
</evidence>
<keyword evidence="1" id="KW-0472">Membrane</keyword>
<accession>A0AAU8GSI5</accession>